<keyword evidence="2" id="KW-1133">Transmembrane helix</keyword>
<dbReference type="EMBL" id="LT629742">
    <property type="protein sequence ID" value="SDR71357.1"/>
    <property type="molecule type" value="Genomic_DNA"/>
</dbReference>
<feature type="compositionally biased region" description="Low complexity" evidence="1">
    <location>
        <begin position="9"/>
        <end position="26"/>
    </location>
</feature>
<keyword evidence="2" id="KW-0472">Membrane</keyword>
<reference evidence="4" key="1">
    <citation type="submission" date="2016-10" db="EMBL/GenBank/DDBJ databases">
        <authorList>
            <person name="Varghese N."/>
            <person name="Submissions S."/>
        </authorList>
    </citation>
    <scope>NUCLEOTIDE SEQUENCE [LARGE SCALE GENOMIC DNA]</scope>
    <source>
        <strain evidence="4">DSM 21772</strain>
    </source>
</reference>
<dbReference type="NCBIfam" id="NF038065">
    <property type="entry name" value="Pr6Pr"/>
    <property type="match status" value="1"/>
</dbReference>
<name>A0A1H1LAB4_9MICO</name>
<dbReference type="OrthoDB" id="9809977at2"/>
<dbReference type="STRING" id="412690.SAMN04489834_0028"/>
<proteinExistence type="predicted"/>
<feature type="transmembrane region" description="Helical" evidence="2">
    <location>
        <begin position="183"/>
        <end position="202"/>
    </location>
</feature>
<dbReference type="RefSeq" id="WP_156786190.1">
    <property type="nucleotide sequence ID" value="NZ_LT629742.1"/>
</dbReference>
<accession>A0A1H1LAB4</accession>
<dbReference type="Proteomes" id="UP000181956">
    <property type="component" value="Chromosome I"/>
</dbReference>
<keyword evidence="2" id="KW-0812">Transmembrane</keyword>
<evidence type="ECO:0008006" key="5">
    <source>
        <dbReference type="Google" id="ProtNLM"/>
    </source>
</evidence>
<feature type="transmembrane region" description="Helical" evidence="2">
    <location>
        <begin position="117"/>
        <end position="139"/>
    </location>
</feature>
<gene>
    <name evidence="3" type="ORF">SAMN04489834_0028</name>
</gene>
<feature type="transmembrane region" description="Helical" evidence="2">
    <location>
        <begin position="151"/>
        <end position="171"/>
    </location>
</feature>
<sequence length="273" mass="29677">MHRRAPESATPARGQQTPAAPQAASAGQGGALERGAARPRPLRVGLGVYRLALAGLELLALFGNFNYVLGFSSFATNNFFSYFTIQSAMLAVVMLIAGGIAALLRERDPHWLSIMRTVVMCYLLVSGIVFAVIVAQASTRAYRVDVPWSDTLLHFVVPALALVGWFFDAVISPRSDPMPWSTLGWVLPFPVAWLIFTLIRGADVGWYPYFFLDPAQVGGALGIAFYCLLVLGIFLGVAAMLVAVSRRITARATKLRERLLREQTGQVPPAPAR</sequence>
<protein>
    <recommendedName>
        <fullName evidence="5">FAR-17a/AIG1-like protein</fullName>
    </recommendedName>
</protein>
<dbReference type="AlphaFoldDB" id="A0A1H1LAB4"/>
<evidence type="ECO:0000256" key="2">
    <source>
        <dbReference type="SAM" id="Phobius"/>
    </source>
</evidence>
<evidence type="ECO:0000256" key="1">
    <source>
        <dbReference type="SAM" id="MobiDB-lite"/>
    </source>
</evidence>
<keyword evidence="4" id="KW-1185">Reference proteome</keyword>
<evidence type="ECO:0000313" key="4">
    <source>
        <dbReference type="Proteomes" id="UP000181956"/>
    </source>
</evidence>
<dbReference type="InterPro" id="IPR049713">
    <property type="entry name" value="Pr6Pr-like"/>
</dbReference>
<feature type="transmembrane region" description="Helical" evidence="2">
    <location>
        <begin position="79"/>
        <end position="105"/>
    </location>
</feature>
<feature type="transmembrane region" description="Helical" evidence="2">
    <location>
        <begin position="222"/>
        <end position="244"/>
    </location>
</feature>
<evidence type="ECO:0000313" key="3">
    <source>
        <dbReference type="EMBL" id="SDR71357.1"/>
    </source>
</evidence>
<feature type="transmembrane region" description="Helical" evidence="2">
    <location>
        <begin position="48"/>
        <end position="67"/>
    </location>
</feature>
<feature type="region of interest" description="Disordered" evidence="1">
    <location>
        <begin position="1"/>
        <end position="34"/>
    </location>
</feature>
<organism evidence="3 4">
    <name type="scientific">Microterricola viridarii</name>
    <dbReference type="NCBI Taxonomy" id="412690"/>
    <lineage>
        <taxon>Bacteria</taxon>
        <taxon>Bacillati</taxon>
        <taxon>Actinomycetota</taxon>
        <taxon>Actinomycetes</taxon>
        <taxon>Micrococcales</taxon>
        <taxon>Microbacteriaceae</taxon>
        <taxon>Microterricola</taxon>
    </lineage>
</organism>